<dbReference type="OrthoDB" id="4366798at2759"/>
<feature type="region of interest" description="Disordered" evidence="1">
    <location>
        <begin position="214"/>
        <end position="235"/>
    </location>
</feature>
<dbReference type="AlphaFoldDB" id="A0A395M7X9"/>
<protein>
    <submittedName>
        <fullName evidence="2">Uncharacterized protein</fullName>
    </submittedName>
</protein>
<name>A0A395M7X9_9HYPO</name>
<dbReference type="Proteomes" id="UP000265631">
    <property type="component" value="Unassembled WGS sequence"/>
</dbReference>
<comment type="caution">
    <text evidence="2">The sequence shown here is derived from an EMBL/GenBank/DDBJ whole genome shotgun (WGS) entry which is preliminary data.</text>
</comment>
<gene>
    <name evidence="2" type="ORF">FIE12Z_11757</name>
</gene>
<reference evidence="2 3" key="1">
    <citation type="journal article" date="2018" name="PLoS Pathog.">
        <title>Evolution of structural diversity of trichothecenes, a family of toxins produced by plant pathogenic and entomopathogenic fungi.</title>
        <authorList>
            <person name="Proctor R.H."/>
            <person name="McCormick S.P."/>
            <person name="Kim H.S."/>
            <person name="Cardoza R.E."/>
            <person name="Stanley A.M."/>
            <person name="Lindo L."/>
            <person name="Kelly A."/>
            <person name="Brown D.W."/>
            <person name="Lee T."/>
            <person name="Vaughan M.M."/>
            <person name="Alexander N.J."/>
            <person name="Busman M."/>
            <person name="Gutierrez S."/>
        </authorList>
    </citation>
    <scope>NUCLEOTIDE SEQUENCE [LARGE SCALE GENOMIC DNA]</scope>
    <source>
        <strain evidence="2 3">NRRL 13405</strain>
    </source>
</reference>
<keyword evidence="3" id="KW-1185">Reference proteome</keyword>
<evidence type="ECO:0000313" key="3">
    <source>
        <dbReference type="Proteomes" id="UP000265631"/>
    </source>
</evidence>
<proteinExistence type="predicted"/>
<evidence type="ECO:0000256" key="1">
    <source>
        <dbReference type="SAM" id="MobiDB-lite"/>
    </source>
</evidence>
<organism evidence="2 3">
    <name type="scientific">Fusarium flagelliforme</name>
    <dbReference type="NCBI Taxonomy" id="2675880"/>
    <lineage>
        <taxon>Eukaryota</taxon>
        <taxon>Fungi</taxon>
        <taxon>Dikarya</taxon>
        <taxon>Ascomycota</taxon>
        <taxon>Pezizomycotina</taxon>
        <taxon>Sordariomycetes</taxon>
        <taxon>Hypocreomycetidae</taxon>
        <taxon>Hypocreales</taxon>
        <taxon>Nectriaceae</taxon>
        <taxon>Fusarium</taxon>
        <taxon>Fusarium incarnatum-equiseti species complex</taxon>
    </lineage>
</organism>
<feature type="compositionally biased region" description="Polar residues" evidence="1">
    <location>
        <begin position="220"/>
        <end position="235"/>
    </location>
</feature>
<dbReference type="STRING" id="2594813.A0A395M7X9"/>
<sequence length="334" mass="37350">MDDSSWTWPAWKFDMKRDDLFTKLHHQYNTYASPIQDSEAFYHDISEISYQAQSTSEFHLLACDRKQQRLDELNKSLESASFEIIGNPNLIKTPQWEHAIQLFRTRSLDSLVRYFASYLPPDHIWHTLSQESAINYADNGHTYRLQGEDCKNSERDEAIALEGEALPSLLTTGQSLEVNEPSQLARRSVLGMSSEQEINNNILQGDNTHVGWDEDAVSSGDDTSMTSHPVTAEHQSQRLSTVSFPKEATCKSHHARAQKGRSVVCRVSPKPITLTSSPADLLHPTPLQAVAPSDGSLQIVAGGLVGLKRKRPSAIEGIGSQQNWSQKKALVQKE</sequence>
<dbReference type="EMBL" id="PXXK01000470">
    <property type="protein sequence ID" value="RFN44007.1"/>
    <property type="molecule type" value="Genomic_DNA"/>
</dbReference>
<evidence type="ECO:0000313" key="2">
    <source>
        <dbReference type="EMBL" id="RFN44007.1"/>
    </source>
</evidence>
<accession>A0A395M7X9</accession>